<evidence type="ECO:0000256" key="1">
    <source>
        <dbReference type="SAM" id="MobiDB-lite"/>
    </source>
</evidence>
<gene>
    <name evidence="2" type="primary">Epsti1_0</name>
    <name evidence="2" type="ORF">GTO93_0015115</name>
</gene>
<proteinExistence type="predicted"/>
<feature type="non-terminal residue" evidence="2">
    <location>
        <position position="1"/>
    </location>
</feature>
<keyword evidence="3" id="KW-1185">Reference proteome</keyword>
<dbReference type="PANTHER" id="PTHR22529:SF1">
    <property type="entry name" value="EPITHELIAL-STROMAL INTERACTION PROTEIN 1"/>
    <property type="match status" value="1"/>
</dbReference>
<name>A0ABS2Y4K4_POLSP</name>
<comment type="caution">
    <text evidence="2">The sequence shown here is derived from an EMBL/GenBank/DDBJ whole genome shotgun (WGS) entry which is preliminary data.</text>
</comment>
<feature type="compositionally biased region" description="Basic and acidic residues" evidence="1">
    <location>
        <begin position="142"/>
        <end position="193"/>
    </location>
</feature>
<dbReference type="PANTHER" id="PTHR22529">
    <property type="entry name" value="EPITHELIAL-STROMAL INTERACTION PROTEIN 1"/>
    <property type="match status" value="1"/>
</dbReference>
<dbReference type="InterPro" id="IPR026185">
    <property type="entry name" value="EPSTI1"/>
</dbReference>
<organism evidence="2 3">
    <name type="scientific">Polyodon spathula</name>
    <name type="common">North American paddlefish</name>
    <name type="synonym">Squalus spathula</name>
    <dbReference type="NCBI Taxonomy" id="7913"/>
    <lineage>
        <taxon>Eukaryota</taxon>
        <taxon>Metazoa</taxon>
        <taxon>Chordata</taxon>
        <taxon>Craniata</taxon>
        <taxon>Vertebrata</taxon>
        <taxon>Euteleostomi</taxon>
        <taxon>Actinopterygii</taxon>
        <taxon>Chondrostei</taxon>
        <taxon>Acipenseriformes</taxon>
        <taxon>Polyodontidae</taxon>
        <taxon>Polyodon</taxon>
    </lineage>
</organism>
<accession>A0ABS2Y4K4</accession>
<evidence type="ECO:0000313" key="3">
    <source>
        <dbReference type="Proteomes" id="UP001166093"/>
    </source>
</evidence>
<feature type="region of interest" description="Disordered" evidence="1">
    <location>
        <begin position="132"/>
        <end position="194"/>
    </location>
</feature>
<protein>
    <submittedName>
        <fullName evidence="2">ESIP1 protein</fullName>
    </submittedName>
</protein>
<dbReference type="Proteomes" id="UP001166093">
    <property type="component" value="Unassembled WGS sequence"/>
</dbReference>
<feature type="non-terminal residue" evidence="2">
    <location>
        <position position="389"/>
    </location>
</feature>
<evidence type="ECO:0000313" key="2">
    <source>
        <dbReference type="EMBL" id="MBN3281167.1"/>
    </source>
</evidence>
<feature type="compositionally biased region" description="Polar residues" evidence="1">
    <location>
        <begin position="20"/>
        <end position="65"/>
    </location>
</feature>
<feature type="region of interest" description="Disordered" evidence="1">
    <location>
        <begin position="1"/>
        <end position="68"/>
    </location>
</feature>
<feature type="region of interest" description="Disordered" evidence="1">
    <location>
        <begin position="313"/>
        <end position="345"/>
    </location>
</feature>
<sequence>MYPNNRRGSGGLNPNRRNDTTGNRLSSDLNNTSLAGNINGEIANQENGSNVSGAQTTSPPQNEGQAQYMGGYSMIRPNESRRSKLQSMAQKEEADLQQWREAHKPGPINLDPAQLGGGILMAEARQMQMLNHQQSKYQRRLKREEYERKRKEDEEAEIQRMKDVQREKANRLEEKRLQQERQRREQFKKDQQAKTHAFLQKIELSQPNSAPMSMSSSMPTSSWARVHNYRETQREEQNQALWQCKEEQRRKSEILEEIEKRKIKERERELQNDRRRVNEAFLDRLQKDTQSDKKEALFPVGVESGRGLCAHAAPEAHRPESEAGGEEEDERLLQPPFCRSTTSSLEGEDNHEWTLMKLQNAFPFCERSFLEEIVTQCSGDYSQAYQLLQ</sequence>
<reference evidence="2" key="1">
    <citation type="journal article" date="2021" name="Cell">
        <title>Tracing the genetic footprints of vertebrate landing in non-teleost ray-finned fishes.</title>
        <authorList>
            <person name="Bi X."/>
            <person name="Wang K."/>
            <person name="Yang L."/>
            <person name="Pan H."/>
            <person name="Jiang H."/>
            <person name="Wei Q."/>
            <person name="Fang M."/>
            <person name="Yu H."/>
            <person name="Zhu C."/>
            <person name="Cai Y."/>
            <person name="He Y."/>
            <person name="Gan X."/>
            <person name="Zeng H."/>
            <person name="Yu D."/>
            <person name="Zhu Y."/>
            <person name="Jiang H."/>
            <person name="Qiu Q."/>
            <person name="Yang H."/>
            <person name="Zhang Y.E."/>
            <person name="Wang W."/>
            <person name="Zhu M."/>
            <person name="He S."/>
            <person name="Zhang G."/>
        </authorList>
    </citation>
    <scope>NUCLEOTIDE SEQUENCE</scope>
    <source>
        <strain evidence="2">Pddl_001</strain>
    </source>
</reference>
<dbReference type="EMBL" id="JAAWVQ010105864">
    <property type="protein sequence ID" value="MBN3281167.1"/>
    <property type="molecule type" value="Genomic_DNA"/>
</dbReference>